<dbReference type="InterPro" id="IPR015943">
    <property type="entry name" value="WD40/YVTN_repeat-like_dom_sf"/>
</dbReference>
<dbReference type="Pfam" id="PF13360">
    <property type="entry name" value="PQQ_2"/>
    <property type="match status" value="2"/>
</dbReference>
<gene>
    <name evidence="3" type="ORF">SAMN04488691_11260</name>
</gene>
<dbReference type="PROSITE" id="PS51318">
    <property type="entry name" value="TAT"/>
    <property type="match status" value="1"/>
</dbReference>
<organism evidence="3 4">
    <name type="scientific">Haloferax larsenii</name>
    <dbReference type="NCBI Taxonomy" id="302484"/>
    <lineage>
        <taxon>Archaea</taxon>
        <taxon>Methanobacteriati</taxon>
        <taxon>Methanobacteriota</taxon>
        <taxon>Stenosarchaea group</taxon>
        <taxon>Halobacteria</taxon>
        <taxon>Halobacteriales</taxon>
        <taxon>Haloferacaceae</taxon>
        <taxon>Haloferax</taxon>
    </lineage>
</organism>
<dbReference type="EMBL" id="FOAD01000012">
    <property type="protein sequence ID" value="SEL95357.1"/>
    <property type="molecule type" value="Genomic_DNA"/>
</dbReference>
<reference evidence="3 4" key="1">
    <citation type="submission" date="2016-10" db="EMBL/GenBank/DDBJ databases">
        <authorList>
            <person name="de Groot N.N."/>
        </authorList>
    </citation>
    <scope>NUCLEOTIDE SEQUENCE [LARGE SCALE GENOMIC DNA]</scope>
    <source>
        <strain evidence="3 4">CDM_5</strain>
    </source>
</reference>
<name>A0A1H7UGI9_HALLR</name>
<evidence type="ECO:0000313" key="3">
    <source>
        <dbReference type="EMBL" id="SEL95357.1"/>
    </source>
</evidence>
<dbReference type="RefSeq" id="WP_074796436.1">
    <property type="nucleotide sequence ID" value="NZ_FOAD01000012.1"/>
</dbReference>
<dbReference type="Gene3D" id="2.130.10.10">
    <property type="entry name" value="YVTN repeat-like/Quinoprotein amine dehydrogenase"/>
    <property type="match status" value="2"/>
</dbReference>
<evidence type="ECO:0000259" key="2">
    <source>
        <dbReference type="Pfam" id="PF13360"/>
    </source>
</evidence>
<dbReference type="SUPFAM" id="SSF50998">
    <property type="entry name" value="Quinoprotein alcohol dehydrogenase-like"/>
    <property type="match status" value="1"/>
</dbReference>
<dbReference type="AlphaFoldDB" id="A0A1H7UGI9"/>
<dbReference type="OrthoDB" id="136681at2157"/>
<accession>A0A1H7UGI9</accession>
<dbReference type="InterPro" id="IPR006311">
    <property type="entry name" value="TAT_signal"/>
</dbReference>
<dbReference type="PANTHER" id="PTHR34512">
    <property type="entry name" value="CELL SURFACE PROTEIN"/>
    <property type="match status" value="1"/>
</dbReference>
<dbReference type="PANTHER" id="PTHR34512:SF30">
    <property type="entry name" value="OUTER MEMBRANE PROTEIN ASSEMBLY FACTOR BAMB"/>
    <property type="match status" value="1"/>
</dbReference>
<feature type="compositionally biased region" description="Polar residues" evidence="1">
    <location>
        <begin position="60"/>
        <end position="75"/>
    </location>
</feature>
<feature type="domain" description="Pyrrolo-quinoline quinone repeat" evidence="2">
    <location>
        <begin position="224"/>
        <end position="412"/>
    </location>
</feature>
<sequence>MSPQSSSDAPRSTRRQFLSGTAGTTLAALSTVGTAGCLGDDTGSTGGGRPDWPQPHFSPRGTSYNPRATGPTSKPNEAWGVEVGGLALGRPVVFEETVYYATGERLRAFAVEDGTERWSVEVEPKSGFRSSVTVDSNHVYVGKTGTRTGVLAFTHDGEEAWHAPTESSVRAPIVAPEQSPDYVYTADTDGYVFRVRTDDGSVEWRTKVFGPVRALATQFDKPVVGTEGGEVVAFLDNGAGHDPTGLWRTKVPGGVQALATVNDDVFVGMFGGGVARLRGSLRAGKTDWHQPNSSPHRSLVVGPNRVFSTDGSGIHAYDEREGTRLWESNGDFFAPPAGAGNTVFASDTSEDGGVVAYDYSGGLGVGDVRFGNRCWTYSLTGGAVTGPTPAHDSVFVVESGGESGSARLVALRAE</sequence>
<feature type="domain" description="Pyrrolo-quinoline quinone repeat" evidence="2">
    <location>
        <begin position="77"/>
        <end position="212"/>
    </location>
</feature>
<dbReference type="SMART" id="SM00564">
    <property type="entry name" value="PQQ"/>
    <property type="match status" value="5"/>
</dbReference>
<proteinExistence type="predicted"/>
<feature type="region of interest" description="Disordered" evidence="1">
    <location>
        <begin position="34"/>
        <end position="78"/>
    </location>
</feature>
<dbReference type="Proteomes" id="UP000183894">
    <property type="component" value="Unassembled WGS sequence"/>
</dbReference>
<dbReference type="InterPro" id="IPR011047">
    <property type="entry name" value="Quinoprotein_ADH-like_sf"/>
</dbReference>
<feature type="region of interest" description="Disordered" evidence="1">
    <location>
        <begin position="1"/>
        <end position="22"/>
    </location>
</feature>
<feature type="compositionally biased region" description="Polar residues" evidence="1">
    <location>
        <begin position="1"/>
        <end position="10"/>
    </location>
</feature>
<evidence type="ECO:0000313" key="4">
    <source>
        <dbReference type="Proteomes" id="UP000183894"/>
    </source>
</evidence>
<dbReference type="InterPro" id="IPR018391">
    <property type="entry name" value="PQQ_b-propeller_rpt"/>
</dbReference>
<dbReference type="InterPro" id="IPR002372">
    <property type="entry name" value="PQQ_rpt_dom"/>
</dbReference>
<evidence type="ECO:0000256" key="1">
    <source>
        <dbReference type="SAM" id="MobiDB-lite"/>
    </source>
</evidence>
<protein>
    <submittedName>
        <fullName evidence="3">PQQ-like domain-containing protein</fullName>
    </submittedName>
</protein>